<dbReference type="Pfam" id="PF06472">
    <property type="entry name" value="ABC_membrane_2"/>
    <property type="match status" value="1"/>
</dbReference>
<sequence>MRNWVLGYTVALLTIILTTVYAQYRLNQWNVPFYNALERRDMLAFLYQLQVFAVLAGPLLVLNVIQAWLNQITALYMREGLTRDLVDLLLKPRRALRLAHLGAVGVNPDQRLHEDARNLSELTTSLAIGLVNSKVLLASLHRRLSMISSTFRFDLGGGEIAIPCYIVWAALLYAGLASLLSNIVGRRMPSLNADRIPRKQSFGSP</sequence>
<feature type="domain" description="ABC transmembrane type-1" evidence="7">
    <location>
        <begin position="6"/>
        <end position="194"/>
    </location>
</feature>
<evidence type="ECO:0000256" key="6">
    <source>
        <dbReference type="SAM" id="Phobius"/>
    </source>
</evidence>
<gene>
    <name evidence="8" type="ORF">ABID21_001567</name>
</gene>
<evidence type="ECO:0000256" key="4">
    <source>
        <dbReference type="ARBA" id="ARBA00022989"/>
    </source>
</evidence>
<accession>A0ABV2H4J4</accession>
<evidence type="ECO:0000259" key="7">
    <source>
        <dbReference type="Pfam" id="PF06472"/>
    </source>
</evidence>
<keyword evidence="2" id="KW-0813">Transport</keyword>
<organism evidence="8 9">
    <name type="scientific">Pseudorhizobium tarimense</name>
    <dbReference type="NCBI Taxonomy" id="1079109"/>
    <lineage>
        <taxon>Bacteria</taxon>
        <taxon>Pseudomonadati</taxon>
        <taxon>Pseudomonadota</taxon>
        <taxon>Alphaproteobacteria</taxon>
        <taxon>Hyphomicrobiales</taxon>
        <taxon>Rhizobiaceae</taxon>
        <taxon>Rhizobium/Agrobacterium group</taxon>
        <taxon>Pseudorhizobium</taxon>
    </lineage>
</organism>
<keyword evidence="4 6" id="KW-1133">Transmembrane helix</keyword>
<dbReference type="PANTHER" id="PTHR11384:SF59">
    <property type="entry name" value="LYSOSOMAL COBALAMIN TRANSPORTER ABCD4"/>
    <property type="match status" value="1"/>
</dbReference>
<evidence type="ECO:0000256" key="3">
    <source>
        <dbReference type="ARBA" id="ARBA00022692"/>
    </source>
</evidence>
<feature type="transmembrane region" description="Helical" evidence="6">
    <location>
        <begin position="46"/>
        <end position="69"/>
    </location>
</feature>
<dbReference type="Proteomes" id="UP001549031">
    <property type="component" value="Unassembled WGS sequence"/>
</dbReference>
<evidence type="ECO:0000256" key="5">
    <source>
        <dbReference type="ARBA" id="ARBA00023136"/>
    </source>
</evidence>
<name>A0ABV2H4J4_9HYPH</name>
<comment type="caution">
    <text evidence="8">The sequence shown here is derived from an EMBL/GenBank/DDBJ whole genome shotgun (WGS) entry which is preliminary data.</text>
</comment>
<keyword evidence="5 6" id="KW-0472">Membrane</keyword>
<evidence type="ECO:0000256" key="2">
    <source>
        <dbReference type="ARBA" id="ARBA00022448"/>
    </source>
</evidence>
<comment type="subcellular location">
    <subcellularLocation>
        <location evidence="1">Membrane</location>
        <topology evidence="1">Multi-pass membrane protein</topology>
    </subcellularLocation>
</comment>
<reference evidence="8 9" key="1">
    <citation type="submission" date="2024-06" db="EMBL/GenBank/DDBJ databases">
        <title>Genomic Encyclopedia of Type Strains, Phase IV (KMG-IV): sequencing the most valuable type-strain genomes for metagenomic binning, comparative biology and taxonomic classification.</title>
        <authorList>
            <person name="Goeker M."/>
        </authorList>
    </citation>
    <scope>NUCLEOTIDE SEQUENCE [LARGE SCALE GENOMIC DNA]</scope>
    <source>
        <strain evidence="8 9">DSM 105042</strain>
    </source>
</reference>
<keyword evidence="9" id="KW-1185">Reference proteome</keyword>
<dbReference type="InterPro" id="IPR050835">
    <property type="entry name" value="ABC_transporter_sub-D"/>
</dbReference>
<evidence type="ECO:0000313" key="8">
    <source>
        <dbReference type="EMBL" id="MET3585458.1"/>
    </source>
</evidence>
<dbReference type="InterPro" id="IPR011527">
    <property type="entry name" value="ABC1_TM_dom"/>
</dbReference>
<proteinExistence type="predicted"/>
<dbReference type="EMBL" id="JBEPLJ010000005">
    <property type="protein sequence ID" value="MET3585458.1"/>
    <property type="molecule type" value="Genomic_DNA"/>
</dbReference>
<keyword evidence="3 6" id="KW-0812">Transmembrane</keyword>
<feature type="transmembrane region" description="Helical" evidence="6">
    <location>
        <begin position="160"/>
        <end position="180"/>
    </location>
</feature>
<evidence type="ECO:0000256" key="1">
    <source>
        <dbReference type="ARBA" id="ARBA00004141"/>
    </source>
</evidence>
<protein>
    <submittedName>
        <fullName evidence="8">ABC-type uncharacterized transport system fused permease/ATPase subunit</fullName>
    </submittedName>
</protein>
<evidence type="ECO:0000313" key="9">
    <source>
        <dbReference type="Proteomes" id="UP001549031"/>
    </source>
</evidence>
<dbReference type="PANTHER" id="PTHR11384">
    <property type="entry name" value="ATP-BINDING CASSETTE, SUB-FAMILY D MEMBER"/>
    <property type="match status" value="1"/>
</dbReference>